<protein>
    <submittedName>
        <fullName evidence="3">Uncharacterized protein</fullName>
    </submittedName>
</protein>
<evidence type="ECO:0000313" key="3">
    <source>
        <dbReference type="EMBL" id="MBB6039519.1"/>
    </source>
</evidence>
<proteinExistence type="predicted"/>
<keyword evidence="2" id="KW-0472">Membrane</keyword>
<feature type="transmembrane region" description="Helical" evidence="2">
    <location>
        <begin position="124"/>
        <end position="145"/>
    </location>
</feature>
<keyword evidence="4" id="KW-1185">Reference proteome</keyword>
<reference evidence="3 4" key="1">
    <citation type="submission" date="2020-08" db="EMBL/GenBank/DDBJ databases">
        <title>Genomic Encyclopedia of Type Strains, Phase IV (KMG-IV): sequencing the most valuable type-strain genomes for metagenomic binning, comparative biology and taxonomic classification.</title>
        <authorList>
            <person name="Goeker M."/>
        </authorList>
    </citation>
    <scope>NUCLEOTIDE SEQUENCE [LARGE SCALE GENOMIC DNA]</scope>
    <source>
        <strain evidence="3 4">YIM 65646</strain>
    </source>
</reference>
<name>A0A841G478_9ACTN</name>
<feature type="compositionally biased region" description="Low complexity" evidence="1">
    <location>
        <begin position="156"/>
        <end position="175"/>
    </location>
</feature>
<sequence length="343" mass="35978">MPTEPDELHARFAADIAALKGKLTWTQVQHRIRKTTGSPPPSVSILSAAAAPDPNRPPTWNTVRLLVTALLHDKLSQEELGAALDGWRRRWEAFRQPVAHDIASLRENPPPPVSAPPARPRRTAAIVIATSVVAAVVGGAIVWAMREGGATAGDEPSSPGSSSGGDSSSLGSPFGELTGWSQIVGPGCEDHYTGHFANTIDGDGWQDTTGGWAQDGCDGAAKWTASPGQSGPSIDSYVWQWMPPADAPGAPAGSDLTCHVEVYVPAVEQAAGRATYSVSTRDNAGSADTRLPGSTVQVVDQSVRRGWIDLGAFTTSDRTFAVTVFDDDRGTAPVALSAARLRC</sequence>
<feature type="region of interest" description="Disordered" evidence="1">
    <location>
        <begin position="150"/>
        <end position="176"/>
    </location>
</feature>
<organism evidence="3 4">
    <name type="scientific">Phytomonospora endophytica</name>
    <dbReference type="NCBI Taxonomy" id="714109"/>
    <lineage>
        <taxon>Bacteria</taxon>
        <taxon>Bacillati</taxon>
        <taxon>Actinomycetota</taxon>
        <taxon>Actinomycetes</taxon>
        <taxon>Micromonosporales</taxon>
        <taxon>Micromonosporaceae</taxon>
        <taxon>Phytomonospora</taxon>
    </lineage>
</organism>
<gene>
    <name evidence="3" type="ORF">HNR73_007416</name>
</gene>
<keyword evidence="2" id="KW-0812">Transmembrane</keyword>
<dbReference type="EMBL" id="JACHGT010000023">
    <property type="protein sequence ID" value="MBB6039519.1"/>
    <property type="molecule type" value="Genomic_DNA"/>
</dbReference>
<evidence type="ECO:0000313" key="4">
    <source>
        <dbReference type="Proteomes" id="UP000548476"/>
    </source>
</evidence>
<dbReference type="AlphaFoldDB" id="A0A841G478"/>
<keyword evidence="2" id="KW-1133">Transmembrane helix</keyword>
<accession>A0A841G478</accession>
<dbReference type="Proteomes" id="UP000548476">
    <property type="component" value="Unassembled WGS sequence"/>
</dbReference>
<comment type="caution">
    <text evidence="3">The sequence shown here is derived from an EMBL/GenBank/DDBJ whole genome shotgun (WGS) entry which is preliminary data.</text>
</comment>
<dbReference type="RefSeq" id="WP_184792609.1">
    <property type="nucleotide sequence ID" value="NZ_BONT01000089.1"/>
</dbReference>
<evidence type="ECO:0000256" key="2">
    <source>
        <dbReference type="SAM" id="Phobius"/>
    </source>
</evidence>
<evidence type="ECO:0000256" key="1">
    <source>
        <dbReference type="SAM" id="MobiDB-lite"/>
    </source>
</evidence>